<sequence length="477" mass="54888">MVAKMTRMQQYMQLVKYAELCWASYSEGLNEGMFGNEERKFGNRNSEIFKERANNNEDNPTYHQALSESQYLIFEKYNVGFSDSQANHFITRFEVLAFSQDNNTGFSATLFYDTEDNEYILAIRGIDIFRINWNLVNAVKSGIKIIRGKVSINYYLSLLRFYDKKVKPIIQDKKLTITGHVFGGYLAQLFALSFPDKVNKVYTFNATGVTQNTTTQYVNMAVNIANEITKQVAFDFSVYDSNLDEFVSIQVDERLKNNVKLDEGLLVCNDKEIQDKIPQYLQREFLEKHFNTYNSQTAKLGASLLFSEIHKAEIGKNIFVKIHLDGFIPHTINTEVFTLNQELSKAVDNLIAYLPNSHKELPPALQQSEIYRIYTIDIADTETIMQQFGNHILPSETIELKLDAVKLITKFDDFKRSGAVKGALKAMKITNVAGWLIILVSIKNIYDELLVQSRITEDSTPMIDCYWCGWEQLMLLR</sequence>
<dbReference type="OrthoDB" id="6450827at2"/>
<gene>
    <name evidence="1" type="ORF">LS81_009390</name>
</gene>
<reference evidence="1 2" key="1">
    <citation type="journal article" date="2014" name="Genome Announc.">
        <title>Draft genome sequences of eight enterohepatic helicobacter species isolated from both laboratory and wild rodents.</title>
        <authorList>
            <person name="Sheh A."/>
            <person name="Shen Z."/>
            <person name="Fox J.G."/>
        </authorList>
    </citation>
    <scope>NUCLEOTIDE SEQUENCE [LARGE SCALE GENOMIC DNA]</scope>
    <source>
        <strain evidence="1 2">ATCC 700114</strain>
    </source>
</reference>
<dbReference type="EMBL" id="JRPL02000031">
    <property type="protein sequence ID" value="TLD80650.1"/>
    <property type="molecule type" value="Genomic_DNA"/>
</dbReference>
<dbReference type="Pfam" id="PF11187">
    <property type="entry name" value="Mbeg1-like"/>
    <property type="match status" value="1"/>
</dbReference>
<protein>
    <submittedName>
        <fullName evidence="1">DUF2974 domain-containing protein</fullName>
    </submittedName>
</protein>
<organism evidence="1 2">
    <name type="scientific">Helicobacter trogontum</name>
    <dbReference type="NCBI Taxonomy" id="50960"/>
    <lineage>
        <taxon>Bacteria</taxon>
        <taxon>Pseudomonadati</taxon>
        <taxon>Campylobacterota</taxon>
        <taxon>Epsilonproteobacteria</taxon>
        <taxon>Campylobacterales</taxon>
        <taxon>Helicobacteraceae</taxon>
        <taxon>Helicobacter</taxon>
    </lineage>
</organism>
<dbReference type="InterPro" id="IPR024499">
    <property type="entry name" value="Mbeg1-like"/>
</dbReference>
<comment type="caution">
    <text evidence="1">The sequence shown here is derived from an EMBL/GenBank/DDBJ whole genome shotgun (WGS) entry which is preliminary data.</text>
</comment>
<accession>A0A4U8S4C9</accession>
<evidence type="ECO:0000313" key="1">
    <source>
        <dbReference type="EMBL" id="TLD80650.1"/>
    </source>
</evidence>
<dbReference type="AlphaFoldDB" id="A0A4U8S4C9"/>
<dbReference type="Proteomes" id="UP000029878">
    <property type="component" value="Unassembled WGS sequence"/>
</dbReference>
<dbReference type="Gene3D" id="3.40.50.1820">
    <property type="entry name" value="alpha/beta hydrolase"/>
    <property type="match status" value="1"/>
</dbReference>
<proteinExistence type="predicted"/>
<dbReference type="InterPro" id="IPR029058">
    <property type="entry name" value="AB_hydrolase_fold"/>
</dbReference>
<dbReference type="SUPFAM" id="SSF53474">
    <property type="entry name" value="alpha/beta-Hydrolases"/>
    <property type="match status" value="1"/>
</dbReference>
<name>A0A4U8S4C9_9HELI</name>
<evidence type="ECO:0000313" key="2">
    <source>
        <dbReference type="Proteomes" id="UP000029878"/>
    </source>
</evidence>